<evidence type="ECO:0000256" key="2">
    <source>
        <dbReference type="ARBA" id="ARBA00022741"/>
    </source>
</evidence>
<dbReference type="FunFam" id="1.10.10.160:FF:000014">
    <property type="entry name" value="Unplaced genomic scaffold supercont1.10, whole genome shotgun sequence"/>
    <property type="match status" value="1"/>
</dbReference>
<name>A0A854Q6M9_CRYNE</name>
<dbReference type="Gene3D" id="1.10.486.10">
    <property type="entry name" value="PCRA, domain 4"/>
    <property type="match status" value="1"/>
</dbReference>
<dbReference type="FunFam" id="1.10.486.10:FF:000034">
    <property type="entry name" value="DNA helicase II/ATP-dependent DNA helicase PcrA"/>
    <property type="match status" value="1"/>
</dbReference>
<dbReference type="GO" id="GO:0016787">
    <property type="term" value="F:hydrolase activity"/>
    <property type="evidence" value="ECO:0007669"/>
    <property type="project" value="UniProtKB-UniRule"/>
</dbReference>
<evidence type="ECO:0000256" key="7">
    <source>
        <dbReference type="ARBA" id="ARBA00023125"/>
    </source>
</evidence>
<accession>A0A854Q6M9</accession>
<dbReference type="GO" id="GO:0005634">
    <property type="term" value="C:nucleus"/>
    <property type="evidence" value="ECO:0007669"/>
    <property type="project" value="TreeGrafter"/>
</dbReference>
<dbReference type="GO" id="GO:0000725">
    <property type="term" value="P:recombinational repair"/>
    <property type="evidence" value="ECO:0007669"/>
    <property type="project" value="TreeGrafter"/>
</dbReference>
<feature type="binding site" evidence="13">
    <location>
        <begin position="60"/>
        <end position="67"/>
    </location>
    <ligand>
        <name>ATP</name>
        <dbReference type="ChEBI" id="CHEBI:30616"/>
    </ligand>
</feature>
<protein>
    <recommendedName>
        <fullName evidence="11">DNA 3'-5' helicase</fullName>
        <ecNumber evidence="11">5.6.2.4</ecNumber>
    </recommendedName>
</protein>
<dbReference type="AlphaFoldDB" id="A0A854Q6M9"/>
<keyword evidence="7" id="KW-0238">DNA-binding</keyword>
<evidence type="ECO:0000259" key="15">
    <source>
        <dbReference type="PROSITE" id="PS51198"/>
    </source>
</evidence>
<feature type="compositionally biased region" description="Basic and acidic residues" evidence="14">
    <location>
        <begin position="690"/>
        <end position="704"/>
    </location>
</feature>
<dbReference type="PROSITE" id="PS51198">
    <property type="entry name" value="UVRD_HELICASE_ATP_BIND"/>
    <property type="match status" value="1"/>
</dbReference>
<proteinExistence type="inferred from homology"/>
<feature type="compositionally biased region" description="Polar residues" evidence="14">
    <location>
        <begin position="633"/>
        <end position="647"/>
    </location>
</feature>
<dbReference type="FunFam" id="3.40.50.300:FF:001201">
    <property type="entry name" value="ATP-dependent DNA helicase UvrD2"/>
    <property type="match status" value="1"/>
</dbReference>
<dbReference type="PANTHER" id="PTHR11070:SF2">
    <property type="entry name" value="ATP-DEPENDENT DNA HELICASE SRS2"/>
    <property type="match status" value="1"/>
</dbReference>
<dbReference type="OrthoDB" id="1470711at2759"/>
<evidence type="ECO:0000256" key="14">
    <source>
        <dbReference type="SAM" id="MobiDB-lite"/>
    </source>
</evidence>
<dbReference type="Gene3D" id="3.40.50.300">
    <property type="entry name" value="P-loop containing nucleotide triphosphate hydrolases"/>
    <property type="match status" value="3"/>
</dbReference>
<feature type="region of interest" description="Disordered" evidence="14">
    <location>
        <begin position="620"/>
        <end position="712"/>
    </location>
</feature>
<feature type="domain" description="UvrD-like helicase C-terminal" evidence="16">
    <location>
        <begin position="326"/>
        <end position="767"/>
    </location>
</feature>
<keyword evidence="3" id="KW-0227">DNA damage</keyword>
<dbReference type="GO" id="GO:0005524">
    <property type="term" value="F:ATP binding"/>
    <property type="evidence" value="ECO:0007669"/>
    <property type="project" value="UniProtKB-UniRule"/>
</dbReference>
<dbReference type="Gene3D" id="1.10.10.160">
    <property type="match status" value="1"/>
</dbReference>
<dbReference type="SUPFAM" id="SSF52540">
    <property type="entry name" value="P-loop containing nucleoside triphosphate hydrolases"/>
    <property type="match status" value="2"/>
</dbReference>
<evidence type="ECO:0000256" key="8">
    <source>
        <dbReference type="ARBA" id="ARBA00023204"/>
    </source>
</evidence>
<evidence type="ECO:0000256" key="11">
    <source>
        <dbReference type="ARBA" id="ARBA00034808"/>
    </source>
</evidence>
<evidence type="ECO:0000256" key="10">
    <source>
        <dbReference type="ARBA" id="ARBA00034617"/>
    </source>
</evidence>
<evidence type="ECO:0000256" key="13">
    <source>
        <dbReference type="PROSITE-ProRule" id="PRU00560"/>
    </source>
</evidence>
<dbReference type="Pfam" id="PF13361">
    <property type="entry name" value="UvrD_C"/>
    <property type="match status" value="1"/>
</dbReference>
<evidence type="ECO:0000256" key="1">
    <source>
        <dbReference type="ARBA" id="ARBA00009922"/>
    </source>
</evidence>
<dbReference type="Pfam" id="PF00580">
    <property type="entry name" value="UvrD-helicase"/>
    <property type="match status" value="1"/>
</dbReference>
<evidence type="ECO:0000313" key="17">
    <source>
        <dbReference type="EMBL" id="OXG12951.1"/>
    </source>
</evidence>
<dbReference type="GO" id="GO:0043138">
    <property type="term" value="F:3'-5' DNA helicase activity"/>
    <property type="evidence" value="ECO:0007669"/>
    <property type="project" value="UniProtKB-EC"/>
</dbReference>
<gene>
    <name evidence="17" type="ORF">C361_06139</name>
</gene>
<comment type="catalytic activity">
    <reaction evidence="12">
        <text>ATP + H2O = ADP + phosphate + H(+)</text>
        <dbReference type="Rhea" id="RHEA:13065"/>
        <dbReference type="ChEBI" id="CHEBI:15377"/>
        <dbReference type="ChEBI" id="CHEBI:15378"/>
        <dbReference type="ChEBI" id="CHEBI:30616"/>
        <dbReference type="ChEBI" id="CHEBI:43474"/>
        <dbReference type="ChEBI" id="CHEBI:456216"/>
        <dbReference type="EC" id="5.6.2.4"/>
    </reaction>
</comment>
<keyword evidence="5 13" id="KW-0347">Helicase</keyword>
<dbReference type="GO" id="GO:0003677">
    <property type="term" value="F:DNA binding"/>
    <property type="evidence" value="ECO:0007669"/>
    <property type="project" value="UniProtKB-KW"/>
</dbReference>
<dbReference type="PROSITE" id="PS51217">
    <property type="entry name" value="UVRD_HELICASE_CTER"/>
    <property type="match status" value="1"/>
</dbReference>
<comment type="caution">
    <text evidence="17">The sequence shown here is derived from an EMBL/GenBank/DDBJ whole genome shotgun (WGS) entry which is preliminary data.</text>
</comment>
<evidence type="ECO:0000256" key="3">
    <source>
        <dbReference type="ARBA" id="ARBA00022763"/>
    </source>
</evidence>
<dbReference type="InterPro" id="IPR013986">
    <property type="entry name" value="DExx_box_DNA_helicase_dom_sf"/>
</dbReference>
<keyword evidence="4 13" id="KW-0378">Hydrolase</keyword>
<comment type="similarity">
    <text evidence="1">Belongs to the helicase family. UvrD subfamily.</text>
</comment>
<dbReference type="CDD" id="cd17932">
    <property type="entry name" value="DEXQc_UvrD"/>
    <property type="match status" value="1"/>
</dbReference>
<evidence type="ECO:0000256" key="12">
    <source>
        <dbReference type="ARBA" id="ARBA00048988"/>
    </source>
</evidence>
<evidence type="ECO:0000313" key="18">
    <source>
        <dbReference type="Proteomes" id="UP000199727"/>
    </source>
</evidence>
<keyword evidence="9" id="KW-0413">Isomerase</keyword>
<reference evidence="17 18" key="1">
    <citation type="submission" date="2017-06" db="EMBL/GenBank/DDBJ databases">
        <title>Global population genomics of the pathogenic fungus Cryptococcus neoformans var. grubii.</title>
        <authorList>
            <person name="Cuomo C."/>
            <person name="Litvintseva A."/>
            <person name="Chen Y."/>
            <person name="Young S."/>
            <person name="Zeng Q."/>
            <person name="Chapman S."/>
            <person name="Gujja S."/>
            <person name="Saif S."/>
            <person name="Birren B."/>
        </authorList>
    </citation>
    <scope>NUCLEOTIDE SEQUENCE [LARGE SCALE GENOMIC DNA]</scope>
    <source>
        <strain evidence="17 18">Tu259-1</strain>
    </source>
</reference>
<evidence type="ECO:0000256" key="6">
    <source>
        <dbReference type="ARBA" id="ARBA00022840"/>
    </source>
</evidence>
<evidence type="ECO:0000259" key="16">
    <source>
        <dbReference type="PROSITE" id="PS51217"/>
    </source>
</evidence>
<dbReference type="CDD" id="cd18807">
    <property type="entry name" value="SF1_C_UvrD"/>
    <property type="match status" value="1"/>
</dbReference>
<dbReference type="EC" id="5.6.2.4" evidence="11"/>
<dbReference type="InterPro" id="IPR027417">
    <property type="entry name" value="P-loop_NTPase"/>
</dbReference>
<dbReference type="EMBL" id="AMKT01000083">
    <property type="protein sequence ID" value="OXG12951.1"/>
    <property type="molecule type" value="Genomic_DNA"/>
</dbReference>
<feature type="region of interest" description="Disordered" evidence="14">
    <location>
        <begin position="959"/>
        <end position="1073"/>
    </location>
</feature>
<evidence type="ECO:0000256" key="4">
    <source>
        <dbReference type="ARBA" id="ARBA00022801"/>
    </source>
</evidence>
<keyword evidence="8" id="KW-0234">DNA repair</keyword>
<keyword evidence="2 13" id="KW-0547">Nucleotide-binding</keyword>
<organism evidence="17 18">
    <name type="scientific">Cryptococcus neoformans Tu259-1</name>
    <dbReference type="NCBI Taxonomy" id="1230072"/>
    <lineage>
        <taxon>Eukaryota</taxon>
        <taxon>Fungi</taxon>
        <taxon>Dikarya</taxon>
        <taxon>Basidiomycota</taxon>
        <taxon>Agaricomycotina</taxon>
        <taxon>Tremellomycetes</taxon>
        <taxon>Tremellales</taxon>
        <taxon>Cryptococcaceae</taxon>
        <taxon>Cryptococcus</taxon>
        <taxon>Cryptococcus neoformans species complex</taxon>
    </lineage>
</organism>
<dbReference type="Proteomes" id="UP000199727">
    <property type="component" value="Unassembled WGS sequence"/>
</dbReference>
<dbReference type="InterPro" id="IPR000212">
    <property type="entry name" value="DNA_helicase_UvrD/REP"/>
</dbReference>
<evidence type="ECO:0000256" key="9">
    <source>
        <dbReference type="ARBA" id="ARBA00023235"/>
    </source>
</evidence>
<sequence length="1073" mass="118557">MTGLPGAFSPVSLCPNTSPQKGNMDGLTCDITSYPYLASLNQAQLKAVTANPSIPLQILAGPGSGKTRVLTCRVAYLVQHHKYSPNEIVAVTFTNKSANEMRKRLQKLLGDQQADQLVLGTFHATCVKYLRRYGKLIDLSNNFVIADAEDCKKIMSGILKNRKAALDEASMSLKEGVVLSEISKAKAKGEPPEAMAIRAAQNKNASTNTLAVIADLYEEYQLALTEANSLDFDDLLLYALRLFKEAPRVVENIRHILVDEFQDTNATQYELLKRFAKAHKGVSVVGDPDQSIYGWRSAEIENLNKMTKDFPGVEAIYLEENYRSTGSILDAAHAIVSQDRQRIQKNLFTSHPKSTPVTLKVFGTPVIEASFISAEIKRLIAYSGGLLRYDDFAILLRYNALSRVIESSLQKDSIPNRIVGGRKFFERMEIKDLLAYLQLADNPGFNPAFVRVVNVPKRSIGDKTLTDILNTAKSMKLSPMELCERVTDGETIPTNVKPGVKKSLANFVGVIRKLRRAADGGASVADLIKMIIEKVNYEDYLRTSQPDWDSRWENVKELISYSVTVAEEQARLSGPESGIVPEQKGFTFANSAAVEAMVNEAYERGKGKEIKQERDMKWEEENRVHPMFRRQTSESNTGSQGHDTTSVRNRRRSGSIAVDMKRIPRKKGPVKTNERHDGVIELLSSDEEENSVKPDIKSKKEAADGAKQSNVADAPSDLVESLANAPDNLTPLAYFLQTSMLSTDTESGQDDASTPKVTIMTVHAAKGLEWPVVFIPAVEQGTFPSYRCTEPHEIAEERRLLYVAMTRAQSFLTMSYCQFRMMGGEENNKEASEFLGDVMRHQPGLLATDLPNLDMAVRKHMSAMLCRPVPDEELTKDMIMKHVRAAPPLSTWDPPERFSWGEKINRFARRDVTKAARAAEYWASDVDEYALPSDSFSPSTSSPYATGFTCARMNSGLSRPPAALPMTPPKKHPAPSVKSANRHIPPTMPFTFNTKEEKKEETSLDSLMSGGNKSLEMMAGLGLPADLPPDPIVPSAGAGGGLAGGRSLELARGKKRLGMGRPAPWGSKKPREK</sequence>
<evidence type="ECO:0000256" key="5">
    <source>
        <dbReference type="ARBA" id="ARBA00022806"/>
    </source>
</evidence>
<dbReference type="InterPro" id="IPR014017">
    <property type="entry name" value="DNA_helicase_UvrD-like_C"/>
</dbReference>
<dbReference type="InterPro" id="IPR014016">
    <property type="entry name" value="UvrD-like_ATP-bd"/>
</dbReference>
<dbReference type="PANTHER" id="PTHR11070">
    <property type="entry name" value="UVRD / RECB / PCRA DNA HELICASE FAMILY MEMBER"/>
    <property type="match status" value="1"/>
</dbReference>
<keyword evidence="6 13" id="KW-0067">ATP-binding</keyword>
<feature type="domain" description="UvrD-like helicase ATP-binding" evidence="15">
    <location>
        <begin position="39"/>
        <end position="325"/>
    </location>
</feature>
<comment type="catalytic activity">
    <reaction evidence="10">
        <text>Couples ATP hydrolysis with the unwinding of duplex DNA by translocating in the 3'-5' direction.</text>
        <dbReference type="EC" id="5.6.2.4"/>
    </reaction>
</comment>
<dbReference type="FunFam" id="3.40.50.300:FF:001815">
    <property type="entry name" value="ATP-dependent DNA helicase SRS2"/>
    <property type="match status" value="1"/>
</dbReference>